<keyword evidence="3" id="KW-1185">Reference proteome</keyword>
<keyword evidence="1" id="KW-1133">Transmembrane helix</keyword>
<keyword evidence="1" id="KW-0812">Transmembrane</keyword>
<evidence type="ECO:0008006" key="4">
    <source>
        <dbReference type="Google" id="ProtNLM"/>
    </source>
</evidence>
<keyword evidence="1" id="KW-0472">Membrane</keyword>
<feature type="transmembrane region" description="Helical" evidence="1">
    <location>
        <begin position="49"/>
        <end position="69"/>
    </location>
</feature>
<gene>
    <name evidence="2" type="ORF">GCM10009843_06350</name>
</gene>
<dbReference type="EMBL" id="BAAAQQ010000002">
    <property type="protein sequence ID" value="GAA2116256.1"/>
    <property type="molecule type" value="Genomic_DNA"/>
</dbReference>
<comment type="caution">
    <text evidence="2">The sequence shown here is derived from an EMBL/GenBank/DDBJ whole genome shotgun (WGS) entry which is preliminary data.</text>
</comment>
<accession>A0ABN2XSJ6</accession>
<dbReference type="Proteomes" id="UP001500575">
    <property type="component" value="Unassembled WGS sequence"/>
</dbReference>
<feature type="transmembrane region" description="Helical" evidence="1">
    <location>
        <begin position="12"/>
        <end position="37"/>
    </location>
</feature>
<name>A0ABN2XSJ6_9ACTN</name>
<reference evidence="2 3" key="1">
    <citation type="journal article" date="2019" name="Int. J. Syst. Evol. Microbiol.">
        <title>The Global Catalogue of Microorganisms (GCM) 10K type strain sequencing project: providing services to taxonomists for standard genome sequencing and annotation.</title>
        <authorList>
            <consortium name="The Broad Institute Genomics Platform"/>
            <consortium name="The Broad Institute Genome Sequencing Center for Infectious Disease"/>
            <person name="Wu L."/>
            <person name="Ma J."/>
        </authorList>
    </citation>
    <scope>NUCLEOTIDE SEQUENCE [LARGE SCALE GENOMIC DNA]</scope>
    <source>
        <strain evidence="2 3">JCM 16021</strain>
    </source>
</reference>
<protein>
    <recommendedName>
        <fullName evidence="4">Major facilitator superfamily (MFS) profile domain-containing protein</fullName>
    </recommendedName>
</protein>
<proteinExistence type="predicted"/>
<evidence type="ECO:0000256" key="1">
    <source>
        <dbReference type="SAM" id="Phobius"/>
    </source>
</evidence>
<feature type="transmembrane region" description="Helical" evidence="1">
    <location>
        <begin position="81"/>
        <end position="103"/>
    </location>
</feature>
<evidence type="ECO:0000313" key="2">
    <source>
        <dbReference type="EMBL" id="GAA2116256.1"/>
    </source>
</evidence>
<evidence type="ECO:0000313" key="3">
    <source>
        <dbReference type="Proteomes" id="UP001500575"/>
    </source>
</evidence>
<sequence>MLCSVERETSWLAVVGGVLGGVVAFGIWTMLMVALAYGVTAAMGDTGGTVVLLTLLVVSLGAALLLLVLPGTRHAASGLVGGLAGGFLVTAAGTVLLALAAGWSL</sequence>
<organism evidence="2 3">
    <name type="scientific">Nocardioides bigeumensis</name>
    <dbReference type="NCBI Taxonomy" id="433657"/>
    <lineage>
        <taxon>Bacteria</taxon>
        <taxon>Bacillati</taxon>
        <taxon>Actinomycetota</taxon>
        <taxon>Actinomycetes</taxon>
        <taxon>Propionibacteriales</taxon>
        <taxon>Nocardioidaceae</taxon>
        <taxon>Nocardioides</taxon>
    </lineage>
</organism>